<dbReference type="PROSITE" id="PS50157">
    <property type="entry name" value="ZINC_FINGER_C2H2_2"/>
    <property type="match status" value="6"/>
</dbReference>
<evidence type="ECO:0000256" key="10">
    <source>
        <dbReference type="SAM" id="MobiDB-lite"/>
    </source>
</evidence>
<feature type="domain" description="C2H2-type" evidence="11">
    <location>
        <begin position="556"/>
        <end position="584"/>
    </location>
</feature>
<keyword evidence="6" id="KW-0805">Transcription regulation</keyword>
<dbReference type="FunFam" id="3.30.160.60:FF:000159">
    <property type="entry name" value="Mds1 and evi1 complex locus protein"/>
    <property type="match status" value="1"/>
</dbReference>
<feature type="compositionally biased region" description="Low complexity" evidence="10">
    <location>
        <begin position="95"/>
        <end position="104"/>
    </location>
</feature>
<dbReference type="SUPFAM" id="SSF57667">
    <property type="entry name" value="beta-beta-alpha zinc fingers"/>
    <property type="match status" value="4"/>
</dbReference>
<evidence type="ECO:0000256" key="5">
    <source>
        <dbReference type="ARBA" id="ARBA00022833"/>
    </source>
</evidence>
<keyword evidence="4 9" id="KW-0863">Zinc-finger</keyword>
<dbReference type="FunFam" id="3.30.160.60:FF:000112">
    <property type="entry name" value="Mds1 and evi1 complex locus protein"/>
    <property type="match status" value="1"/>
</dbReference>
<name>A0A1D1W1E3_RAMVA</name>
<feature type="region of interest" description="Disordered" evidence="10">
    <location>
        <begin position="225"/>
        <end position="397"/>
    </location>
</feature>
<dbReference type="Gene3D" id="3.30.160.60">
    <property type="entry name" value="Classic Zinc Finger"/>
    <property type="match status" value="6"/>
</dbReference>
<dbReference type="FunFam" id="3.30.160.60:FF:000126">
    <property type="entry name" value="Mds1 and evi1 complex locus protein"/>
    <property type="match status" value="1"/>
</dbReference>
<evidence type="ECO:0000256" key="4">
    <source>
        <dbReference type="ARBA" id="ARBA00022771"/>
    </source>
</evidence>
<evidence type="ECO:0000313" key="12">
    <source>
        <dbReference type="EMBL" id="GAV07392.1"/>
    </source>
</evidence>
<dbReference type="InterPro" id="IPR050331">
    <property type="entry name" value="Zinc_finger"/>
</dbReference>
<dbReference type="OrthoDB" id="10004641at2759"/>
<feature type="compositionally biased region" description="Basic and acidic residues" evidence="10">
    <location>
        <begin position="327"/>
        <end position="355"/>
    </location>
</feature>
<dbReference type="PANTHER" id="PTHR16515:SF49">
    <property type="entry name" value="GASTRULA ZINC FINGER PROTEIN XLCGF49.1-LIKE-RELATED"/>
    <property type="match status" value="1"/>
</dbReference>
<dbReference type="SMART" id="SM00355">
    <property type="entry name" value="ZnF_C2H2"/>
    <property type="match status" value="7"/>
</dbReference>
<evidence type="ECO:0000256" key="3">
    <source>
        <dbReference type="ARBA" id="ARBA00022737"/>
    </source>
</evidence>
<reference evidence="12 13" key="1">
    <citation type="journal article" date="2016" name="Nat. Commun.">
        <title>Extremotolerant tardigrade genome and improved radiotolerance of human cultured cells by tardigrade-unique protein.</title>
        <authorList>
            <person name="Hashimoto T."/>
            <person name="Horikawa D.D."/>
            <person name="Saito Y."/>
            <person name="Kuwahara H."/>
            <person name="Kozuka-Hata H."/>
            <person name="Shin-I T."/>
            <person name="Minakuchi Y."/>
            <person name="Ohishi K."/>
            <person name="Motoyama A."/>
            <person name="Aizu T."/>
            <person name="Enomoto A."/>
            <person name="Kondo K."/>
            <person name="Tanaka S."/>
            <person name="Hara Y."/>
            <person name="Koshikawa S."/>
            <person name="Sagara H."/>
            <person name="Miura T."/>
            <person name="Yokobori S."/>
            <person name="Miyagawa K."/>
            <person name="Suzuki Y."/>
            <person name="Kubo T."/>
            <person name="Oyama M."/>
            <person name="Kohara Y."/>
            <person name="Fujiyama A."/>
            <person name="Arakawa K."/>
            <person name="Katayama T."/>
            <person name="Toyoda A."/>
            <person name="Kunieda T."/>
        </authorList>
    </citation>
    <scope>NUCLEOTIDE SEQUENCE [LARGE SCALE GENOMIC DNA]</scope>
    <source>
        <strain evidence="12 13">YOKOZUNA-1</strain>
    </source>
</reference>
<feature type="compositionally biased region" description="Pro residues" evidence="10">
    <location>
        <begin position="249"/>
        <end position="265"/>
    </location>
</feature>
<feature type="domain" description="C2H2-type" evidence="11">
    <location>
        <begin position="528"/>
        <end position="555"/>
    </location>
</feature>
<feature type="domain" description="C2H2-type" evidence="11">
    <location>
        <begin position="164"/>
        <end position="191"/>
    </location>
</feature>
<dbReference type="PROSITE" id="PS00028">
    <property type="entry name" value="ZINC_FINGER_C2H2_1"/>
    <property type="match status" value="6"/>
</dbReference>
<dbReference type="FunFam" id="3.30.160.60:FF:001289">
    <property type="entry name" value="Zinc finger protein 574"/>
    <property type="match status" value="1"/>
</dbReference>
<sequence length="715" mass="79413">MATLQGFQQIYVQTLKELSASAEPKDPFKPSSYFFPQNAGFYPSVPNANGNAHEASAQAKTALKCNKCQAKFETKGQWYRHLTSECSTEDPARSPRPAQSASPSDLKRAHSEESNSFNSAESAIGGGSISEERTYRCDICERFFTDPSNLQRHIRTHHEGSRTHSCSECGKSFATSSGLKQHTHIHSSVKPFQCEVCHKAYTQFSNLCRHKRMHANCRTQRTLRKPGQGQINAAAGAFGPGHGGLQSPPGLPNPFLFGPPGPHHPFQPFSLSGFPFHPNHPLSFAPTAHFPSQEPERSMTRTPPSHTNGKSRSDYSDNVSNASEPEMSDREDNQDEPRNLTKETSSKKSETKDAPLDLSVPTSRNTPVTPVVTRVSTPNSGRKTHIFGERSPSVDTVPEPIAPTPTLVHPAAINFQQQQQQQRLAMQDEMQKLLAMSPRYPFFNAFFGSPVPGQFSDMFAGAARNGLNGTRLAQNGFARSPVEEMMDRRALHHPMVVPPMHVNQQQPPVSSSMYNAVSTSNQKLKERYTCKFCLKVFPRSANLTRHLRTHTGEQPYKCTVCGRSFSISSNLQRHVRNIHHKEKPFKCPLCERCFGQQTNLDRHLKKHESESENPMTNANGDPLYHHEHGHVSMAHHGGHHSSDEEDEEMDEMSGDEEMIEEEDCRSETSSVNAANKVAIPSPPATASPTVTSSNEKPLTLLNGNQHQKLLLKIGR</sequence>
<comment type="caution">
    <text evidence="12">The sequence shown here is derived from an EMBL/GenBank/DDBJ whole genome shotgun (WGS) entry which is preliminary data.</text>
</comment>
<protein>
    <recommendedName>
        <fullName evidence="11">C2H2-type domain-containing protein</fullName>
    </recommendedName>
</protein>
<evidence type="ECO:0000313" key="13">
    <source>
        <dbReference type="Proteomes" id="UP000186922"/>
    </source>
</evidence>
<keyword evidence="7" id="KW-0804">Transcription</keyword>
<evidence type="ECO:0000256" key="9">
    <source>
        <dbReference type="PROSITE-ProRule" id="PRU00042"/>
    </source>
</evidence>
<feature type="domain" description="C2H2-type" evidence="11">
    <location>
        <begin position="192"/>
        <end position="219"/>
    </location>
</feature>
<organism evidence="12 13">
    <name type="scientific">Ramazzottius varieornatus</name>
    <name type="common">Water bear</name>
    <name type="synonym">Tardigrade</name>
    <dbReference type="NCBI Taxonomy" id="947166"/>
    <lineage>
        <taxon>Eukaryota</taxon>
        <taxon>Metazoa</taxon>
        <taxon>Ecdysozoa</taxon>
        <taxon>Tardigrada</taxon>
        <taxon>Eutardigrada</taxon>
        <taxon>Parachela</taxon>
        <taxon>Hypsibioidea</taxon>
        <taxon>Ramazzottiidae</taxon>
        <taxon>Ramazzottius</taxon>
    </lineage>
</organism>
<dbReference type="Pfam" id="PF00096">
    <property type="entry name" value="zf-C2H2"/>
    <property type="match status" value="6"/>
</dbReference>
<proteinExistence type="predicted"/>
<dbReference type="GO" id="GO:0008270">
    <property type="term" value="F:zinc ion binding"/>
    <property type="evidence" value="ECO:0007669"/>
    <property type="project" value="UniProtKB-KW"/>
</dbReference>
<comment type="subcellular location">
    <subcellularLocation>
        <location evidence="1">Nucleus</location>
    </subcellularLocation>
</comment>
<keyword evidence="8" id="KW-0539">Nucleus</keyword>
<feature type="compositionally biased region" description="Polar residues" evidence="10">
    <location>
        <begin position="300"/>
        <end position="323"/>
    </location>
</feature>
<accession>A0A1D1W1E3</accession>
<dbReference type="Proteomes" id="UP000186922">
    <property type="component" value="Unassembled WGS sequence"/>
</dbReference>
<feature type="compositionally biased region" description="Acidic residues" evidence="10">
    <location>
        <begin position="643"/>
        <end position="664"/>
    </location>
</feature>
<evidence type="ECO:0000256" key="2">
    <source>
        <dbReference type="ARBA" id="ARBA00022723"/>
    </source>
</evidence>
<evidence type="ECO:0000259" key="11">
    <source>
        <dbReference type="PROSITE" id="PS50157"/>
    </source>
</evidence>
<dbReference type="InterPro" id="IPR013087">
    <property type="entry name" value="Znf_C2H2_type"/>
</dbReference>
<dbReference type="GO" id="GO:0005634">
    <property type="term" value="C:nucleus"/>
    <property type="evidence" value="ECO:0007669"/>
    <property type="project" value="UniProtKB-SubCell"/>
</dbReference>
<feature type="compositionally biased region" description="Low complexity" evidence="10">
    <location>
        <begin position="114"/>
        <end position="123"/>
    </location>
</feature>
<keyword evidence="5" id="KW-0862">Zinc</keyword>
<evidence type="ECO:0000256" key="1">
    <source>
        <dbReference type="ARBA" id="ARBA00004123"/>
    </source>
</evidence>
<keyword evidence="2" id="KW-0479">Metal-binding</keyword>
<dbReference type="STRING" id="947166.A0A1D1W1E3"/>
<evidence type="ECO:0000256" key="7">
    <source>
        <dbReference type="ARBA" id="ARBA00023163"/>
    </source>
</evidence>
<dbReference type="AlphaFoldDB" id="A0A1D1W1E3"/>
<evidence type="ECO:0000256" key="6">
    <source>
        <dbReference type="ARBA" id="ARBA00023015"/>
    </source>
</evidence>
<gene>
    <name evidence="12" type="primary">RvY_17230-1</name>
    <name evidence="12" type="synonym">RvY_17230.1</name>
    <name evidence="12" type="ORF">RvY_17230</name>
</gene>
<feature type="domain" description="C2H2-type" evidence="11">
    <location>
        <begin position="135"/>
        <end position="163"/>
    </location>
</feature>
<dbReference type="EMBL" id="BDGG01000015">
    <property type="protein sequence ID" value="GAV07392.1"/>
    <property type="molecule type" value="Genomic_DNA"/>
</dbReference>
<feature type="region of interest" description="Disordered" evidence="10">
    <location>
        <begin position="603"/>
        <end position="698"/>
    </location>
</feature>
<evidence type="ECO:0000256" key="8">
    <source>
        <dbReference type="ARBA" id="ARBA00023242"/>
    </source>
</evidence>
<dbReference type="PANTHER" id="PTHR16515">
    <property type="entry name" value="PR DOMAIN ZINC FINGER PROTEIN"/>
    <property type="match status" value="1"/>
</dbReference>
<dbReference type="FunFam" id="3.30.160.60:FF:000110">
    <property type="entry name" value="Zinc finger protein-like"/>
    <property type="match status" value="1"/>
</dbReference>
<dbReference type="InterPro" id="IPR036236">
    <property type="entry name" value="Znf_C2H2_sf"/>
</dbReference>
<feature type="domain" description="C2H2-type" evidence="11">
    <location>
        <begin position="585"/>
        <end position="612"/>
    </location>
</feature>
<keyword evidence="13" id="KW-1185">Reference proteome</keyword>
<feature type="region of interest" description="Disordered" evidence="10">
    <location>
        <begin position="86"/>
        <end position="125"/>
    </location>
</feature>
<dbReference type="GO" id="GO:0006357">
    <property type="term" value="P:regulation of transcription by RNA polymerase II"/>
    <property type="evidence" value="ECO:0007669"/>
    <property type="project" value="UniProtKB-ARBA"/>
</dbReference>
<dbReference type="FunFam" id="3.30.160.60:FF:000688">
    <property type="entry name" value="zinc finger protein 197 isoform X1"/>
    <property type="match status" value="1"/>
</dbReference>
<feature type="compositionally biased region" description="Low complexity" evidence="10">
    <location>
        <begin position="359"/>
        <end position="380"/>
    </location>
</feature>
<keyword evidence="3" id="KW-0677">Repeat</keyword>